<sequence>MVKVAVIGCGLMGVKIAGEMAYHGHRVRIFDSNLNALNSVYQRLEEDKQTLRNEGLLPHKNFIGQILCLSRLEETVRDADFIFESVVDDLQVKQDLFERISHLCSPTCIMASNSLRLDPSTIVDRAAYKERTVGLRFLYPVYYIPEVEISPNKYTSSPTIENVRTMLERMGKTLFFRSGDEPLILNEDQREARRLARIEQMRSSSGIGAYLEHSLPALSHKGNAPPPSEDDNLYSDGDRDCAICMDRSRDCLLCPCHHMVTCNECAKSLLNRRDGCPICRKDITEIIRVYHS</sequence>
<dbReference type="GO" id="GO:0016491">
    <property type="term" value="F:oxidoreductase activity"/>
    <property type="evidence" value="ECO:0007669"/>
    <property type="project" value="TreeGrafter"/>
</dbReference>
<gene>
    <name evidence="5" type="ORF">CAPTEDRAFT_222534</name>
</gene>
<dbReference type="AlphaFoldDB" id="R7VL39"/>
<keyword evidence="1 3" id="KW-0863">Zinc-finger</keyword>
<dbReference type="STRING" id="283909.R7VL39"/>
<dbReference type="GO" id="GO:0008270">
    <property type="term" value="F:zinc ion binding"/>
    <property type="evidence" value="ECO:0007669"/>
    <property type="project" value="UniProtKB-KW"/>
</dbReference>
<reference evidence="6" key="3">
    <citation type="submission" date="2015-06" db="UniProtKB">
        <authorList>
            <consortium name="EnsemblMetazoa"/>
        </authorList>
    </citation>
    <scope>IDENTIFICATION</scope>
</reference>
<dbReference type="Pfam" id="PF13920">
    <property type="entry name" value="zf-C3HC4_3"/>
    <property type="match status" value="1"/>
</dbReference>
<dbReference type="Gene3D" id="3.40.50.720">
    <property type="entry name" value="NAD(P)-binding Rossmann-like Domain"/>
    <property type="match status" value="1"/>
</dbReference>
<dbReference type="SUPFAM" id="SSF57850">
    <property type="entry name" value="RING/U-box"/>
    <property type="match status" value="1"/>
</dbReference>
<dbReference type="GO" id="GO:0006631">
    <property type="term" value="P:fatty acid metabolic process"/>
    <property type="evidence" value="ECO:0007669"/>
    <property type="project" value="InterPro"/>
</dbReference>
<reference evidence="5 7" key="2">
    <citation type="journal article" date="2013" name="Nature">
        <title>Insights into bilaterian evolution from three spiralian genomes.</title>
        <authorList>
            <person name="Simakov O."/>
            <person name="Marletaz F."/>
            <person name="Cho S.J."/>
            <person name="Edsinger-Gonzales E."/>
            <person name="Havlak P."/>
            <person name="Hellsten U."/>
            <person name="Kuo D.H."/>
            <person name="Larsson T."/>
            <person name="Lv J."/>
            <person name="Arendt D."/>
            <person name="Savage R."/>
            <person name="Osoegawa K."/>
            <person name="de Jong P."/>
            <person name="Grimwood J."/>
            <person name="Chapman J.A."/>
            <person name="Shapiro H."/>
            <person name="Aerts A."/>
            <person name="Otillar R.P."/>
            <person name="Terry A.Y."/>
            <person name="Boore J.L."/>
            <person name="Grigoriev I.V."/>
            <person name="Lindberg D.R."/>
            <person name="Seaver E.C."/>
            <person name="Weisblat D.A."/>
            <person name="Putnam N.H."/>
            <person name="Rokhsar D.S."/>
        </authorList>
    </citation>
    <scope>NUCLEOTIDE SEQUENCE</scope>
    <source>
        <strain evidence="5 7">I ESC-2004</strain>
    </source>
</reference>
<protein>
    <recommendedName>
        <fullName evidence="4">RING-type domain-containing protein</fullName>
    </recommendedName>
</protein>
<dbReference type="EnsemblMetazoa" id="CapteT222534">
    <property type="protein sequence ID" value="CapteP222534"/>
    <property type="gene ID" value="CapteG222534"/>
</dbReference>
<dbReference type="Gene3D" id="3.30.40.10">
    <property type="entry name" value="Zinc/RING finger domain, C3HC4 (zinc finger)"/>
    <property type="match status" value="1"/>
</dbReference>
<dbReference type="EMBL" id="KB292234">
    <property type="protein sequence ID" value="ELU17936.1"/>
    <property type="molecule type" value="Genomic_DNA"/>
</dbReference>
<dbReference type="InterPro" id="IPR006176">
    <property type="entry name" value="3-OHacyl-CoA_DH_NAD-bd"/>
</dbReference>
<evidence type="ECO:0000259" key="4">
    <source>
        <dbReference type="PROSITE" id="PS50089"/>
    </source>
</evidence>
<dbReference type="SUPFAM" id="SSF51735">
    <property type="entry name" value="NAD(P)-binding Rossmann-fold domains"/>
    <property type="match status" value="1"/>
</dbReference>
<feature type="domain" description="RING-type" evidence="4">
    <location>
        <begin position="241"/>
        <end position="280"/>
    </location>
</feature>
<evidence type="ECO:0000256" key="2">
    <source>
        <dbReference type="ARBA" id="ARBA00022833"/>
    </source>
</evidence>
<dbReference type="PANTHER" id="PTHR48075">
    <property type="entry name" value="3-HYDROXYACYL-COA DEHYDROGENASE FAMILY PROTEIN"/>
    <property type="match status" value="1"/>
</dbReference>
<keyword evidence="7" id="KW-1185">Reference proteome</keyword>
<evidence type="ECO:0000313" key="7">
    <source>
        <dbReference type="Proteomes" id="UP000014760"/>
    </source>
</evidence>
<dbReference type="SMART" id="SM00184">
    <property type="entry name" value="RING"/>
    <property type="match status" value="1"/>
</dbReference>
<evidence type="ECO:0000256" key="1">
    <source>
        <dbReference type="ARBA" id="ARBA00022771"/>
    </source>
</evidence>
<evidence type="ECO:0000313" key="6">
    <source>
        <dbReference type="EnsemblMetazoa" id="CapteP222534"/>
    </source>
</evidence>
<accession>R7VL39</accession>
<dbReference type="HOGENOM" id="CLU_094343_0_0_1"/>
<dbReference type="PROSITE" id="PS50089">
    <property type="entry name" value="ZF_RING_2"/>
    <property type="match status" value="1"/>
</dbReference>
<dbReference type="GO" id="GO:0070403">
    <property type="term" value="F:NAD+ binding"/>
    <property type="evidence" value="ECO:0007669"/>
    <property type="project" value="InterPro"/>
</dbReference>
<dbReference type="InterPro" id="IPR013083">
    <property type="entry name" value="Znf_RING/FYVE/PHD"/>
</dbReference>
<proteinExistence type="predicted"/>
<reference evidence="7" key="1">
    <citation type="submission" date="2012-12" db="EMBL/GenBank/DDBJ databases">
        <authorList>
            <person name="Hellsten U."/>
            <person name="Grimwood J."/>
            <person name="Chapman J.A."/>
            <person name="Shapiro H."/>
            <person name="Aerts A."/>
            <person name="Otillar R.P."/>
            <person name="Terry A.Y."/>
            <person name="Boore J.L."/>
            <person name="Simakov O."/>
            <person name="Marletaz F."/>
            <person name="Cho S.-J."/>
            <person name="Edsinger-Gonzales E."/>
            <person name="Havlak P."/>
            <person name="Kuo D.-H."/>
            <person name="Larsson T."/>
            <person name="Lv J."/>
            <person name="Arendt D."/>
            <person name="Savage R."/>
            <person name="Osoegawa K."/>
            <person name="de Jong P."/>
            <person name="Lindberg D.R."/>
            <person name="Seaver E.C."/>
            <person name="Weisblat D.A."/>
            <person name="Putnam N.H."/>
            <person name="Grigoriev I.V."/>
            <person name="Rokhsar D.S."/>
        </authorList>
    </citation>
    <scope>NUCLEOTIDE SEQUENCE</scope>
    <source>
        <strain evidence="7">I ESC-2004</strain>
    </source>
</reference>
<dbReference type="OrthoDB" id="2021159at2759"/>
<keyword evidence="2" id="KW-0862">Zinc</keyword>
<keyword evidence="1 3" id="KW-0479">Metal-binding</keyword>
<dbReference type="InterPro" id="IPR001841">
    <property type="entry name" value="Znf_RING"/>
</dbReference>
<dbReference type="Proteomes" id="UP000014760">
    <property type="component" value="Unassembled WGS sequence"/>
</dbReference>
<evidence type="ECO:0000313" key="5">
    <source>
        <dbReference type="EMBL" id="ELU17936.1"/>
    </source>
</evidence>
<dbReference type="Pfam" id="PF02737">
    <property type="entry name" value="3HCDH_N"/>
    <property type="match status" value="1"/>
</dbReference>
<name>R7VL39_CAPTE</name>
<dbReference type="InterPro" id="IPR036291">
    <property type="entry name" value="NAD(P)-bd_dom_sf"/>
</dbReference>
<dbReference type="PANTHER" id="PTHR48075:SF5">
    <property type="entry name" value="3-HYDROXYBUTYRYL-COA DEHYDROGENASE"/>
    <property type="match status" value="1"/>
</dbReference>
<dbReference type="EMBL" id="AMQN01003931">
    <property type="status" value="NOT_ANNOTATED_CDS"/>
    <property type="molecule type" value="Genomic_DNA"/>
</dbReference>
<evidence type="ECO:0000256" key="3">
    <source>
        <dbReference type="PROSITE-ProRule" id="PRU00175"/>
    </source>
</evidence>
<dbReference type="OMA" id="CYECSKM"/>
<organism evidence="5">
    <name type="scientific">Capitella teleta</name>
    <name type="common">Polychaete worm</name>
    <dbReference type="NCBI Taxonomy" id="283909"/>
    <lineage>
        <taxon>Eukaryota</taxon>
        <taxon>Metazoa</taxon>
        <taxon>Spiralia</taxon>
        <taxon>Lophotrochozoa</taxon>
        <taxon>Annelida</taxon>
        <taxon>Polychaeta</taxon>
        <taxon>Sedentaria</taxon>
        <taxon>Scolecida</taxon>
        <taxon>Capitellidae</taxon>
        <taxon>Capitella</taxon>
    </lineage>
</organism>